<dbReference type="InterPro" id="IPR029063">
    <property type="entry name" value="SAM-dependent_MTases_sf"/>
</dbReference>
<comment type="caution">
    <text evidence="2">The sequence shown here is derived from an EMBL/GenBank/DDBJ whole genome shotgun (WGS) entry which is preliminary data.</text>
</comment>
<dbReference type="InterPro" id="IPR002052">
    <property type="entry name" value="DNA_methylase_N6_adenine_CS"/>
</dbReference>
<keyword evidence="2" id="KW-0808">Transferase</keyword>
<evidence type="ECO:0000259" key="1">
    <source>
        <dbReference type="Pfam" id="PF05175"/>
    </source>
</evidence>
<dbReference type="PANTHER" id="PTHR18895:SF74">
    <property type="entry name" value="MTRF1L RELEASE FACTOR GLUTAMINE METHYLTRANSFERASE"/>
    <property type="match status" value="1"/>
</dbReference>
<dbReference type="AlphaFoldDB" id="A0A7C4B9H2"/>
<dbReference type="InterPro" id="IPR050320">
    <property type="entry name" value="N5-glutamine_MTase"/>
</dbReference>
<dbReference type="CDD" id="cd02440">
    <property type="entry name" value="AdoMet_MTases"/>
    <property type="match status" value="1"/>
</dbReference>
<dbReference type="GO" id="GO:0008757">
    <property type="term" value="F:S-adenosylmethionine-dependent methyltransferase activity"/>
    <property type="evidence" value="ECO:0007669"/>
    <property type="project" value="UniProtKB-ARBA"/>
</dbReference>
<dbReference type="InterPro" id="IPR007848">
    <property type="entry name" value="Small_mtfrase_dom"/>
</dbReference>
<evidence type="ECO:0000313" key="2">
    <source>
        <dbReference type="EMBL" id="HGI43257.1"/>
    </source>
</evidence>
<protein>
    <submittedName>
        <fullName evidence="2">Class I SAM-dependent methyltransferase</fullName>
    </submittedName>
</protein>
<dbReference type="PANTHER" id="PTHR18895">
    <property type="entry name" value="HEMK METHYLTRANSFERASE"/>
    <property type="match status" value="1"/>
</dbReference>
<dbReference type="Gene3D" id="3.40.50.150">
    <property type="entry name" value="Vaccinia Virus protein VP39"/>
    <property type="match status" value="1"/>
</dbReference>
<keyword evidence="2" id="KW-0489">Methyltransferase</keyword>
<sequence length="223" mass="23418">MLCEGALRLEPARGLRRKAASALLKLLRFLVGRVHGVFEAGGCRLRVPQGCLAPVFVSTGLAIEVSSRLARGRVGCDVGTGCGAIALSLAKKLSAEVIGTDVDYRCLAASVVNARSCGVYELYHPVLCVGASCLRNSSVDFAVTNPPYLPLSPREPVDIALCGGEELEVYSSMVADSIRVLRPGGVLVFTASSLTGRVQGAVPAGRRITPFDAVLAYVLVKKC</sequence>
<name>A0A7C4B9H2_THEPE</name>
<dbReference type="Pfam" id="PF05175">
    <property type="entry name" value="MTS"/>
    <property type="match status" value="1"/>
</dbReference>
<dbReference type="GO" id="GO:0032259">
    <property type="term" value="P:methylation"/>
    <property type="evidence" value="ECO:0007669"/>
    <property type="project" value="UniProtKB-KW"/>
</dbReference>
<dbReference type="GO" id="GO:0003676">
    <property type="term" value="F:nucleic acid binding"/>
    <property type="evidence" value="ECO:0007669"/>
    <property type="project" value="InterPro"/>
</dbReference>
<accession>A0A7C4B9H2</accession>
<reference evidence="2" key="1">
    <citation type="journal article" date="2020" name="mSystems">
        <title>Genome- and Community-Level Interaction Insights into Carbon Utilization and Element Cycling Functions of Hydrothermarchaeota in Hydrothermal Sediment.</title>
        <authorList>
            <person name="Zhou Z."/>
            <person name="Liu Y."/>
            <person name="Xu W."/>
            <person name="Pan J."/>
            <person name="Luo Z.H."/>
            <person name="Li M."/>
        </authorList>
    </citation>
    <scope>NUCLEOTIDE SEQUENCE [LARGE SCALE GENOMIC DNA]</scope>
    <source>
        <strain evidence="2">SpSt-735</strain>
    </source>
</reference>
<feature type="domain" description="Methyltransferase small" evidence="1">
    <location>
        <begin position="72"/>
        <end position="192"/>
    </location>
</feature>
<dbReference type="SUPFAM" id="SSF53335">
    <property type="entry name" value="S-adenosyl-L-methionine-dependent methyltransferases"/>
    <property type="match status" value="1"/>
</dbReference>
<gene>
    <name evidence="2" type="ORF">ENV17_02570</name>
</gene>
<dbReference type="EMBL" id="DTFI01000072">
    <property type="protein sequence ID" value="HGI43257.1"/>
    <property type="molecule type" value="Genomic_DNA"/>
</dbReference>
<dbReference type="PROSITE" id="PS00092">
    <property type="entry name" value="N6_MTASE"/>
    <property type="match status" value="1"/>
</dbReference>
<organism evidence="2">
    <name type="scientific">Thermofilum pendens</name>
    <dbReference type="NCBI Taxonomy" id="2269"/>
    <lineage>
        <taxon>Archaea</taxon>
        <taxon>Thermoproteota</taxon>
        <taxon>Thermoprotei</taxon>
        <taxon>Thermofilales</taxon>
        <taxon>Thermofilaceae</taxon>
        <taxon>Thermofilum</taxon>
    </lineage>
</organism>
<proteinExistence type="predicted"/>